<dbReference type="Gene3D" id="2.60.270.50">
    <property type="match status" value="1"/>
</dbReference>
<dbReference type="EMBL" id="JAGMUV010000003">
    <property type="protein sequence ID" value="KAH7165817.1"/>
    <property type="molecule type" value="Genomic_DNA"/>
</dbReference>
<dbReference type="Proteomes" id="UP000738349">
    <property type="component" value="Unassembled WGS sequence"/>
</dbReference>
<comment type="caution">
    <text evidence="1">The sequence shown here is derived from an EMBL/GenBank/DDBJ whole genome shotgun (WGS) entry which is preliminary data.</text>
</comment>
<name>A0A9P9JFA5_9HYPO</name>
<protein>
    <submittedName>
        <fullName evidence="1">Uncharacterized protein</fullName>
    </submittedName>
</protein>
<dbReference type="OrthoDB" id="4996552at2759"/>
<keyword evidence="2" id="KW-1185">Reference proteome</keyword>
<evidence type="ECO:0000313" key="1">
    <source>
        <dbReference type="EMBL" id="KAH7165817.1"/>
    </source>
</evidence>
<organism evidence="1 2">
    <name type="scientific">Dactylonectria macrodidyma</name>
    <dbReference type="NCBI Taxonomy" id="307937"/>
    <lineage>
        <taxon>Eukaryota</taxon>
        <taxon>Fungi</taxon>
        <taxon>Dikarya</taxon>
        <taxon>Ascomycota</taxon>
        <taxon>Pezizomycotina</taxon>
        <taxon>Sordariomycetes</taxon>
        <taxon>Hypocreomycetidae</taxon>
        <taxon>Hypocreales</taxon>
        <taxon>Nectriaceae</taxon>
        <taxon>Dactylonectria</taxon>
    </lineage>
</organism>
<evidence type="ECO:0000313" key="2">
    <source>
        <dbReference type="Proteomes" id="UP000738349"/>
    </source>
</evidence>
<gene>
    <name evidence="1" type="ORF">EDB81DRAFT_917934</name>
</gene>
<sequence>MGVIEIIATLLKAAGLAAKVKEKKILPTPPDDLKDKHRWYQCTIINATQFRLLPEENYFNSGSYWVAPGAAVPLDQMKFSGCNKDHPLFTGVSGGLSYKVYLDDEHSFHFAIGLTSPVAGGYKAGVVESSVAKDGYEAATDTGNSITSENKYKSKDKDGNEQEIEFHFAAIPGVEMKVVIAQFII</sequence>
<dbReference type="AlphaFoldDB" id="A0A9P9JFA5"/>
<proteinExistence type="predicted"/>
<reference evidence="1" key="1">
    <citation type="journal article" date="2021" name="Nat. Commun.">
        <title>Genetic determinants of endophytism in the Arabidopsis root mycobiome.</title>
        <authorList>
            <person name="Mesny F."/>
            <person name="Miyauchi S."/>
            <person name="Thiergart T."/>
            <person name="Pickel B."/>
            <person name="Atanasova L."/>
            <person name="Karlsson M."/>
            <person name="Huettel B."/>
            <person name="Barry K.W."/>
            <person name="Haridas S."/>
            <person name="Chen C."/>
            <person name="Bauer D."/>
            <person name="Andreopoulos W."/>
            <person name="Pangilinan J."/>
            <person name="LaButti K."/>
            <person name="Riley R."/>
            <person name="Lipzen A."/>
            <person name="Clum A."/>
            <person name="Drula E."/>
            <person name="Henrissat B."/>
            <person name="Kohler A."/>
            <person name="Grigoriev I.V."/>
            <person name="Martin F.M."/>
            <person name="Hacquard S."/>
        </authorList>
    </citation>
    <scope>NUCLEOTIDE SEQUENCE</scope>
    <source>
        <strain evidence="1">MPI-CAGE-AT-0147</strain>
    </source>
</reference>
<accession>A0A9P9JFA5</accession>